<evidence type="ECO:0000313" key="3">
    <source>
        <dbReference type="Proteomes" id="UP000009168"/>
    </source>
</evidence>
<keyword evidence="1" id="KW-0175">Coiled coil</keyword>
<evidence type="ECO:0000313" key="2">
    <source>
        <dbReference type="EMBL" id="EAS03358.2"/>
    </source>
</evidence>
<name>Q244X9_TETTS</name>
<gene>
    <name evidence="2" type="ORF">TTHERM_00694380</name>
</gene>
<dbReference type="Proteomes" id="UP000009168">
    <property type="component" value="Unassembled WGS sequence"/>
</dbReference>
<proteinExistence type="predicted"/>
<dbReference type="GeneID" id="7830149"/>
<feature type="coiled-coil region" evidence="1">
    <location>
        <begin position="72"/>
        <end position="120"/>
    </location>
</feature>
<organism evidence="2 3">
    <name type="scientific">Tetrahymena thermophila (strain SB210)</name>
    <dbReference type="NCBI Taxonomy" id="312017"/>
    <lineage>
        <taxon>Eukaryota</taxon>
        <taxon>Sar</taxon>
        <taxon>Alveolata</taxon>
        <taxon>Ciliophora</taxon>
        <taxon>Intramacronucleata</taxon>
        <taxon>Oligohymenophorea</taxon>
        <taxon>Hymenostomatida</taxon>
        <taxon>Tetrahymenina</taxon>
        <taxon>Tetrahymenidae</taxon>
        <taxon>Tetrahymena</taxon>
    </lineage>
</organism>
<accession>Q244X9</accession>
<keyword evidence="3" id="KW-1185">Reference proteome</keyword>
<reference evidence="3" key="1">
    <citation type="journal article" date="2006" name="PLoS Biol.">
        <title>Macronuclear genome sequence of the ciliate Tetrahymena thermophila, a model eukaryote.</title>
        <authorList>
            <person name="Eisen J.A."/>
            <person name="Coyne R.S."/>
            <person name="Wu M."/>
            <person name="Wu D."/>
            <person name="Thiagarajan M."/>
            <person name="Wortman J.R."/>
            <person name="Badger J.H."/>
            <person name="Ren Q."/>
            <person name="Amedeo P."/>
            <person name="Jones K.M."/>
            <person name="Tallon L.J."/>
            <person name="Delcher A.L."/>
            <person name="Salzberg S.L."/>
            <person name="Silva J.C."/>
            <person name="Haas B.J."/>
            <person name="Majoros W.H."/>
            <person name="Farzad M."/>
            <person name="Carlton J.M."/>
            <person name="Smith R.K. Jr."/>
            <person name="Garg J."/>
            <person name="Pearlman R.E."/>
            <person name="Karrer K.M."/>
            <person name="Sun L."/>
            <person name="Manning G."/>
            <person name="Elde N.C."/>
            <person name="Turkewitz A.P."/>
            <person name="Asai D.J."/>
            <person name="Wilkes D.E."/>
            <person name="Wang Y."/>
            <person name="Cai H."/>
            <person name="Collins K."/>
            <person name="Stewart B.A."/>
            <person name="Lee S.R."/>
            <person name="Wilamowska K."/>
            <person name="Weinberg Z."/>
            <person name="Ruzzo W.L."/>
            <person name="Wloga D."/>
            <person name="Gaertig J."/>
            <person name="Frankel J."/>
            <person name="Tsao C.-C."/>
            <person name="Gorovsky M.A."/>
            <person name="Keeling P.J."/>
            <person name="Waller R.F."/>
            <person name="Patron N.J."/>
            <person name="Cherry J.M."/>
            <person name="Stover N.A."/>
            <person name="Krieger C.J."/>
            <person name="del Toro C."/>
            <person name="Ryder H.F."/>
            <person name="Williamson S.C."/>
            <person name="Barbeau R.A."/>
            <person name="Hamilton E.P."/>
            <person name="Orias E."/>
        </authorList>
    </citation>
    <scope>NUCLEOTIDE SEQUENCE [LARGE SCALE GENOMIC DNA]</scope>
    <source>
        <strain evidence="3">SB210</strain>
    </source>
</reference>
<evidence type="ECO:0000256" key="1">
    <source>
        <dbReference type="SAM" id="Coils"/>
    </source>
</evidence>
<sequence>MNLKNDLEDFKVKELISKVSSQQLNQVINVLLLPPPNLTSFVSMLLKDFSNDQEVLNLMSFAVRKCPAFSKDVNYEEEYKRLKIKNEQLVKQCYQLVLSKDQLQQRVQQLEQTVRLKYCEALYYELQEQINSNQINDMLQLVQAINYIQSIANNQQNIQKESQNEFQNEQNNKQFQNNVDNNVNIQKIISTGSFATPIKKPQIQNSSFKQSIQSMACNMSDQTQQNSGSLNQQINLFNHETVNIQQQKYQLESKDIYQASFNFDSKQENLKNLNSQSFNSQQHEKINEVDNEYQSQANILQEQDNNNKQLFDLFSQLTHNKQFIENLIQSVQASSLNKDN</sequence>
<dbReference type="HOGENOM" id="CLU_718642_0_0_1"/>
<dbReference type="EMBL" id="GG662488">
    <property type="protein sequence ID" value="EAS03358.2"/>
    <property type="molecule type" value="Genomic_DNA"/>
</dbReference>
<protein>
    <submittedName>
        <fullName evidence="2">Uncharacterized protein</fullName>
    </submittedName>
</protein>
<dbReference type="KEGG" id="tet:TTHERM_00694380"/>
<dbReference type="InParanoid" id="Q244X9"/>
<dbReference type="AlphaFoldDB" id="Q244X9"/>
<dbReference type="RefSeq" id="XP_001023603.2">
    <property type="nucleotide sequence ID" value="XM_001023603.3"/>
</dbReference>